<accession>A0A074LSG9</accession>
<evidence type="ECO:0000313" key="1">
    <source>
        <dbReference type="EMBL" id="KEO84064.1"/>
    </source>
</evidence>
<comment type="caution">
    <text evidence="1">The sequence shown here is derived from an EMBL/GenBank/DDBJ whole genome shotgun (WGS) entry which is preliminary data.</text>
</comment>
<keyword evidence="2" id="KW-1185">Reference proteome</keyword>
<dbReference type="STRING" id="1157490.EL26_06265"/>
<organism evidence="1 2">
    <name type="scientific">Tumebacillus flagellatus</name>
    <dbReference type="NCBI Taxonomy" id="1157490"/>
    <lineage>
        <taxon>Bacteria</taxon>
        <taxon>Bacillati</taxon>
        <taxon>Bacillota</taxon>
        <taxon>Bacilli</taxon>
        <taxon>Bacillales</taxon>
        <taxon>Alicyclobacillaceae</taxon>
        <taxon>Tumebacillus</taxon>
    </lineage>
</organism>
<evidence type="ECO:0000313" key="2">
    <source>
        <dbReference type="Proteomes" id="UP000027931"/>
    </source>
</evidence>
<reference evidence="1 2" key="1">
    <citation type="journal article" date="2013" name="Int. J. Syst. Evol. Microbiol.">
        <title>Tumebacillus flagellatus sp. nov., an alpha-amylase/pullulanase-producing bacterium isolated from cassava wastewater.</title>
        <authorList>
            <person name="Wang Q."/>
            <person name="Xie N."/>
            <person name="Qin Y."/>
            <person name="Shen N."/>
            <person name="Zhu J."/>
            <person name="Mi H."/>
            <person name="Huang R."/>
        </authorList>
    </citation>
    <scope>NUCLEOTIDE SEQUENCE [LARGE SCALE GENOMIC DNA]</scope>
    <source>
        <strain evidence="1 2">GST4</strain>
    </source>
</reference>
<dbReference type="AlphaFoldDB" id="A0A074LSG9"/>
<gene>
    <name evidence="1" type="ORF">EL26_06265</name>
</gene>
<dbReference type="Proteomes" id="UP000027931">
    <property type="component" value="Unassembled WGS sequence"/>
</dbReference>
<dbReference type="EMBL" id="JMIR01000006">
    <property type="protein sequence ID" value="KEO84064.1"/>
    <property type="molecule type" value="Genomic_DNA"/>
</dbReference>
<proteinExistence type="predicted"/>
<name>A0A074LSG9_9BACL</name>
<sequence length="64" mass="7436">MTAGDQLVRMLQNDFNASANARMIHQIRDMETLRGGLFLKCFVDMFRSRARMPLLPKFRGIFNS</sequence>
<protein>
    <submittedName>
        <fullName evidence="1">Uncharacterized protein</fullName>
    </submittedName>
</protein>